<dbReference type="EMBL" id="JBEVCJ010000005">
    <property type="protein sequence ID" value="MET1254784.1"/>
    <property type="molecule type" value="Genomic_DNA"/>
</dbReference>
<evidence type="ECO:0000256" key="2">
    <source>
        <dbReference type="ARBA" id="ARBA00004162"/>
    </source>
</evidence>
<gene>
    <name evidence="11" type="primary">fliL</name>
    <name evidence="11" type="ORF">ABVT43_06585</name>
</gene>
<name>A0ABV2BS79_9GAMM</name>
<evidence type="ECO:0000256" key="6">
    <source>
        <dbReference type="ARBA" id="ARBA00022692"/>
    </source>
</evidence>
<keyword evidence="7 10" id="KW-0283">Flagellar rotation</keyword>
<evidence type="ECO:0000256" key="7">
    <source>
        <dbReference type="ARBA" id="ARBA00022779"/>
    </source>
</evidence>
<keyword evidence="11" id="KW-0282">Flagellum</keyword>
<evidence type="ECO:0000256" key="8">
    <source>
        <dbReference type="ARBA" id="ARBA00022989"/>
    </source>
</evidence>
<keyword evidence="11" id="KW-0969">Cilium</keyword>
<evidence type="ECO:0000313" key="11">
    <source>
        <dbReference type="EMBL" id="MET1254784.1"/>
    </source>
</evidence>
<keyword evidence="10" id="KW-0997">Cell inner membrane</keyword>
<dbReference type="RefSeq" id="WP_353874398.1">
    <property type="nucleotide sequence ID" value="NZ_JBEVCJ010000005.1"/>
</dbReference>
<keyword evidence="11" id="KW-0966">Cell projection</keyword>
<dbReference type="PANTHER" id="PTHR35091">
    <property type="entry name" value="FLAGELLAR PROTEIN FLIL"/>
    <property type="match status" value="1"/>
</dbReference>
<sequence>MANEDQDLEIDVEGGAGKGKSKMLIIIIAAVLLIGGGAAAFFMMGGEEEAPAETAEGEEAAKPVNKEPAIYVGVPEAITSNLPGERKSRTVQIKMTFMVRGAENEDIVKDHMPQLKNDVLMLVSQQSADELKTPDGRVKLQQQSLETVQATLKDIVGQPVVEKVLFTSFVMQ</sequence>
<comment type="similarity">
    <text evidence="3 10">Belongs to the FliL family.</text>
</comment>
<reference evidence="11 12" key="1">
    <citation type="submission" date="2024-06" db="EMBL/GenBank/DDBJ databases">
        <authorList>
            <person name="Li F."/>
        </authorList>
    </citation>
    <scope>NUCLEOTIDE SEQUENCE [LARGE SCALE GENOMIC DNA]</scope>
    <source>
        <strain evidence="11 12">GXAS 311</strain>
    </source>
</reference>
<dbReference type="Pfam" id="PF03748">
    <property type="entry name" value="FliL"/>
    <property type="match status" value="1"/>
</dbReference>
<accession>A0ABV2BS79</accession>
<evidence type="ECO:0000256" key="3">
    <source>
        <dbReference type="ARBA" id="ARBA00008281"/>
    </source>
</evidence>
<organism evidence="11 12">
    <name type="scientific">Aliikangiella maris</name>
    <dbReference type="NCBI Taxonomy" id="3162458"/>
    <lineage>
        <taxon>Bacteria</taxon>
        <taxon>Pseudomonadati</taxon>
        <taxon>Pseudomonadota</taxon>
        <taxon>Gammaproteobacteria</taxon>
        <taxon>Oceanospirillales</taxon>
        <taxon>Pleioneaceae</taxon>
        <taxon>Aliikangiella</taxon>
    </lineage>
</organism>
<evidence type="ECO:0000256" key="9">
    <source>
        <dbReference type="ARBA" id="ARBA00023136"/>
    </source>
</evidence>
<comment type="subcellular location">
    <subcellularLocation>
        <location evidence="10">Cell inner membrane</location>
    </subcellularLocation>
    <subcellularLocation>
        <location evidence="2">Cell membrane</location>
        <topology evidence="2">Single-pass membrane protein</topology>
    </subcellularLocation>
</comment>
<dbReference type="Proteomes" id="UP001548189">
    <property type="component" value="Unassembled WGS sequence"/>
</dbReference>
<keyword evidence="5 10" id="KW-0145">Chemotaxis</keyword>
<keyword evidence="12" id="KW-1185">Reference proteome</keyword>
<dbReference type="NCBIfam" id="NF004285">
    <property type="entry name" value="PRK05696.1"/>
    <property type="match status" value="1"/>
</dbReference>
<evidence type="ECO:0000313" key="12">
    <source>
        <dbReference type="Proteomes" id="UP001548189"/>
    </source>
</evidence>
<keyword evidence="6 10" id="KW-0812">Transmembrane</keyword>
<keyword evidence="8 10" id="KW-1133">Transmembrane helix</keyword>
<comment type="caution">
    <text evidence="11">The sequence shown here is derived from an EMBL/GenBank/DDBJ whole genome shotgun (WGS) entry which is preliminary data.</text>
</comment>
<evidence type="ECO:0000256" key="1">
    <source>
        <dbReference type="ARBA" id="ARBA00002254"/>
    </source>
</evidence>
<keyword evidence="4" id="KW-1003">Cell membrane</keyword>
<keyword evidence="9 10" id="KW-0472">Membrane</keyword>
<protein>
    <recommendedName>
        <fullName evidence="10">Flagellar protein FliL</fullName>
    </recommendedName>
</protein>
<dbReference type="InterPro" id="IPR005503">
    <property type="entry name" value="FliL"/>
</dbReference>
<feature type="transmembrane region" description="Helical" evidence="10">
    <location>
        <begin position="23"/>
        <end position="44"/>
    </location>
</feature>
<evidence type="ECO:0000256" key="5">
    <source>
        <dbReference type="ARBA" id="ARBA00022500"/>
    </source>
</evidence>
<evidence type="ECO:0000256" key="4">
    <source>
        <dbReference type="ARBA" id="ARBA00022475"/>
    </source>
</evidence>
<dbReference type="PANTHER" id="PTHR35091:SF2">
    <property type="entry name" value="FLAGELLAR PROTEIN FLIL"/>
    <property type="match status" value="1"/>
</dbReference>
<evidence type="ECO:0000256" key="10">
    <source>
        <dbReference type="RuleBase" id="RU364125"/>
    </source>
</evidence>
<comment type="function">
    <text evidence="1 10">Controls the rotational direction of flagella during chemotaxis.</text>
</comment>
<proteinExistence type="inferred from homology"/>